<accession>A0A8W8JFZ6</accession>
<reference evidence="3" key="1">
    <citation type="submission" date="2022-08" db="UniProtKB">
        <authorList>
            <consortium name="EnsemblMetazoa"/>
        </authorList>
    </citation>
    <scope>IDENTIFICATION</scope>
    <source>
        <strain evidence="3">05x7-T-G4-1.051#20</strain>
    </source>
</reference>
<sequence>MVWILYLSSMTWRYVISICGSIEGNTCCPGFYWNTETSSCENCPIGYHSINCSEICSFPSFGEDCQSICKCDIELCDFRFGCTKYNGETSVRSTISLLDYTDDRGKRTTQLLPKNGSSGKSLAFHILPSTLLYILIVLVGVFIIICGVFVGIYSHKHCNTQSYSTKSRKVDQISNEREEYNSLELNVHEESIHSRDPTYLEPVSDAKPHYEEIISLNETTEQICQTISEKMEI</sequence>
<feature type="signal peptide" evidence="2">
    <location>
        <begin position="1"/>
        <end position="17"/>
    </location>
</feature>
<evidence type="ECO:0008006" key="5">
    <source>
        <dbReference type="Google" id="ProtNLM"/>
    </source>
</evidence>
<organism evidence="3 4">
    <name type="scientific">Magallana gigas</name>
    <name type="common">Pacific oyster</name>
    <name type="synonym">Crassostrea gigas</name>
    <dbReference type="NCBI Taxonomy" id="29159"/>
    <lineage>
        <taxon>Eukaryota</taxon>
        <taxon>Metazoa</taxon>
        <taxon>Spiralia</taxon>
        <taxon>Lophotrochozoa</taxon>
        <taxon>Mollusca</taxon>
        <taxon>Bivalvia</taxon>
        <taxon>Autobranchia</taxon>
        <taxon>Pteriomorphia</taxon>
        <taxon>Ostreida</taxon>
        <taxon>Ostreoidea</taxon>
        <taxon>Ostreidae</taxon>
        <taxon>Magallana</taxon>
    </lineage>
</organism>
<keyword evidence="4" id="KW-1185">Reference proteome</keyword>
<dbReference type="EnsemblMetazoa" id="G18393.1">
    <property type="protein sequence ID" value="G18393.1:cds"/>
    <property type="gene ID" value="G18393"/>
</dbReference>
<evidence type="ECO:0000256" key="2">
    <source>
        <dbReference type="SAM" id="SignalP"/>
    </source>
</evidence>
<evidence type="ECO:0000313" key="3">
    <source>
        <dbReference type="EnsemblMetazoa" id="G18393.1:cds"/>
    </source>
</evidence>
<feature type="transmembrane region" description="Helical" evidence="1">
    <location>
        <begin position="130"/>
        <end position="153"/>
    </location>
</feature>
<evidence type="ECO:0000313" key="4">
    <source>
        <dbReference type="Proteomes" id="UP000005408"/>
    </source>
</evidence>
<keyword evidence="1" id="KW-0472">Membrane</keyword>
<feature type="chain" id="PRO_5036458545" description="Scavenger receptor class F member 2" evidence="2">
    <location>
        <begin position="18"/>
        <end position="233"/>
    </location>
</feature>
<dbReference type="Proteomes" id="UP000005408">
    <property type="component" value="Unassembled WGS sequence"/>
</dbReference>
<proteinExistence type="predicted"/>
<keyword evidence="2" id="KW-0732">Signal</keyword>
<evidence type="ECO:0000256" key="1">
    <source>
        <dbReference type="SAM" id="Phobius"/>
    </source>
</evidence>
<dbReference type="AlphaFoldDB" id="A0A8W8JFZ6"/>
<name>A0A8W8JFZ6_MAGGI</name>
<protein>
    <recommendedName>
        <fullName evidence="5">Scavenger receptor class F member 2</fullName>
    </recommendedName>
</protein>
<keyword evidence="1" id="KW-1133">Transmembrane helix</keyword>
<keyword evidence="1" id="KW-0812">Transmembrane</keyword>